<keyword evidence="3" id="KW-1185">Reference proteome</keyword>
<dbReference type="Gramene" id="ONIVA05G28790.6">
    <property type="protein sequence ID" value="ONIVA05G28790.6"/>
    <property type="gene ID" value="ONIVA05G28790"/>
</dbReference>
<dbReference type="HOGENOM" id="CLU_2444641_0_0_1"/>
<evidence type="ECO:0000313" key="3">
    <source>
        <dbReference type="Proteomes" id="UP000006591"/>
    </source>
</evidence>
<dbReference type="AlphaFoldDB" id="A0A0E0HIV7"/>
<evidence type="ECO:0000313" key="2">
    <source>
        <dbReference type="EnsemblPlants" id="ONIVA05G28790.6"/>
    </source>
</evidence>
<accession>A0A0E0HIV7</accession>
<name>A0A0E0HIV7_ORYNI</name>
<reference evidence="2" key="1">
    <citation type="submission" date="2015-04" db="UniProtKB">
        <authorList>
            <consortium name="EnsemblPlants"/>
        </authorList>
    </citation>
    <scope>IDENTIFICATION</scope>
    <source>
        <strain evidence="2">SL10</strain>
    </source>
</reference>
<organism evidence="2">
    <name type="scientific">Oryza nivara</name>
    <name type="common">Indian wild rice</name>
    <name type="synonym">Oryza sativa f. spontanea</name>
    <dbReference type="NCBI Taxonomy" id="4536"/>
    <lineage>
        <taxon>Eukaryota</taxon>
        <taxon>Viridiplantae</taxon>
        <taxon>Streptophyta</taxon>
        <taxon>Embryophyta</taxon>
        <taxon>Tracheophyta</taxon>
        <taxon>Spermatophyta</taxon>
        <taxon>Magnoliopsida</taxon>
        <taxon>Liliopsida</taxon>
        <taxon>Poales</taxon>
        <taxon>Poaceae</taxon>
        <taxon>BOP clade</taxon>
        <taxon>Oryzoideae</taxon>
        <taxon>Oryzeae</taxon>
        <taxon>Oryzinae</taxon>
        <taxon>Oryza</taxon>
    </lineage>
</organism>
<protein>
    <submittedName>
        <fullName evidence="2">Uncharacterized protein</fullName>
    </submittedName>
</protein>
<dbReference type="EnsemblPlants" id="ONIVA05G28790.6">
    <property type="protein sequence ID" value="ONIVA05G28790.6"/>
    <property type="gene ID" value="ONIVA05G28790"/>
</dbReference>
<feature type="transmembrane region" description="Helical" evidence="1">
    <location>
        <begin position="6"/>
        <end position="25"/>
    </location>
</feature>
<keyword evidence="1" id="KW-0812">Transmembrane</keyword>
<keyword evidence="1" id="KW-0472">Membrane</keyword>
<reference evidence="2" key="2">
    <citation type="submission" date="2018-04" db="EMBL/GenBank/DDBJ databases">
        <title>OnivRS2 (Oryza nivara Reference Sequence Version 2).</title>
        <authorList>
            <person name="Zhang J."/>
            <person name="Kudrna D."/>
            <person name="Lee S."/>
            <person name="Talag J."/>
            <person name="Rajasekar S."/>
            <person name="Welchert J."/>
            <person name="Hsing Y.-I."/>
            <person name="Wing R.A."/>
        </authorList>
    </citation>
    <scope>NUCLEOTIDE SEQUENCE [LARGE SCALE GENOMIC DNA]</scope>
    <source>
        <strain evidence="2">SL10</strain>
    </source>
</reference>
<proteinExistence type="predicted"/>
<keyword evidence="1" id="KW-1133">Transmembrane helix</keyword>
<evidence type="ECO:0000256" key="1">
    <source>
        <dbReference type="SAM" id="Phobius"/>
    </source>
</evidence>
<dbReference type="Proteomes" id="UP000006591">
    <property type="component" value="Chromosome 5"/>
</dbReference>
<sequence>MNCNLLLMFWIFFFLFLAPPFLPSLHHRRHRQVRVADVPYAAAVRRPVSSLADFSPPPPPPSSASPEAASLVRRAQFGAILEVLIGKGRE</sequence>